<proteinExistence type="predicted"/>
<evidence type="ECO:0000313" key="3">
    <source>
        <dbReference type="EMBL" id="RAK25965.1"/>
    </source>
</evidence>
<accession>A0A364JSS1</accession>
<dbReference type="GO" id="GO:0047372">
    <property type="term" value="F:monoacylglycerol lipase activity"/>
    <property type="evidence" value="ECO:0007669"/>
    <property type="project" value="TreeGrafter"/>
</dbReference>
<feature type="signal peptide" evidence="1">
    <location>
        <begin position="1"/>
        <end position="26"/>
    </location>
</feature>
<dbReference type="InterPro" id="IPR029058">
    <property type="entry name" value="AB_hydrolase_fold"/>
</dbReference>
<evidence type="ECO:0000256" key="1">
    <source>
        <dbReference type="SAM" id="SignalP"/>
    </source>
</evidence>
<dbReference type="RefSeq" id="WP_111576238.1">
    <property type="nucleotide sequence ID" value="NZ_JBHEEY010000017.1"/>
</dbReference>
<keyword evidence="4" id="KW-1185">Reference proteome</keyword>
<evidence type="ECO:0000313" key="4">
    <source>
        <dbReference type="Proteomes" id="UP000249453"/>
    </source>
</evidence>
<dbReference type="Proteomes" id="UP000249453">
    <property type="component" value="Unassembled WGS sequence"/>
</dbReference>
<organism evidence="3 4">
    <name type="scientific">Falsochrobactrum ovis</name>
    <dbReference type="NCBI Taxonomy" id="1293442"/>
    <lineage>
        <taxon>Bacteria</taxon>
        <taxon>Pseudomonadati</taxon>
        <taxon>Pseudomonadota</taxon>
        <taxon>Alphaproteobacteria</taxon>
        <taxon>Hyphomicrobiales</taxon>
        <taxon>Brucellaceae</taxon>
        <taxon>Falsochrobactrum</taxon>
    </lineage>
</organism>
<dbReference type="PRINTS" id="PR00412">
    <property type="entry name" value="EPOXHYDRLASE"/>
</dbReference>
<feature type="domain" description="AB hydrolase-1" evidence="2">
    <location>
        <begin position="53"/>
        <end position="297"/>
    </location>
</feature>
<dbReference type="EMBL" id="QLMK01000017">
    <property type="protein sequence ID" value="RAK25965.1"/>
    <property type="molecule type" value="Genomic_DNA"/>
</dbReference>
<dbReference type="Gene3D" id="3.40.50.1820">
    <property type="entry name" value="alpha/beta hydrolase"/>
    <property type="match status" value="1"/>
</dbReference>
<dbReference type="AlphaFoldDB" id="A0A364JSS1"/>
<dbReference type="InterPro" id="IPR050266">
    <property type="entry name" value="AB_hydrolase_sf"/>
</dbReference>
<gene>
    <name evidence="3" type="ORF">C7374_11742</name>
</gene>
<name>A0A364JSS1_9HYPH</name>
<protein>
    <submittedName>
        <fullName evidence="3">Pimeloyl-ACP methyl ester carboxylesterase</fullName>
    </submittedName>
</protein>
<dbReference type="PANTHER" id="PTHR43798">
    <property type="entry name" value="MONOACYLGLYCEROL LIPASE"/>
    <property type="match status" value="1"/>
</dbReference>
<dbReference type="InterPro" id="IPR000639">
    <property type="entry name" value="Epox_hydrolase-like"/>
</dbReference>
<comment type="caution">
    <text evidence="3">The sequence shown here is derived from an EMBL/GenBank/DDBJ whole genome shotgun (WGS) entry which is preliminary data.</text>
</comment>
<feature type="chain" id="PRO_5016899456" evidence="1">
    <location>
        <begin position="27"/>
        <end position="314"/>
    </location>
</feature>
<dbReference type="GO" id="GO:0046464">
    <property type="term" value="P:acylglycerol catabolic process"/>
    <property type="evidence" value="ECO:0007669"/>
    <property type="project" value="TreeGrafter"/>
</dbReference>
<evidence type="ECO:0000259" key="2">
    <source>
        <dbReference type="Pfam" id="PF00561"/>
    </source>
</evidence>
<dbReference type="OrthoDB" id="9779853at2"/>
<sequence length="314" mass="34131">MIPRNEVTKVVLSAFFAIALAFQAWAQSPSISDQTLKVGEQTFRYLSAGTDGPPIVLLHGWPQSADKFRSIIPYLEKNYIVYAPDLSGIGGSNAPKQRWDKASLANDIKGFVDQLGLESPLIVGHDIGGMVAYAYGRLYPNEASGIVILDVPIPGLAPWDDVATSRHAWHFDFHAQDGLAETLVAGRQAEYFRYFIDKVSGNSDAISDDDVETYAEAYRSADSLRAGFEFYRAFDTDAAFFAEQKSKLQVPILILGAEFSTASALPVMEASLAALGVTNIQTKVIPNAGHWVSEEEPVATATAIADFADAVFTR</sequence>
<dbReference type="SUPFAM" id="SSF53474">
    <property type="entry name" value="alpha/beta-Hydrolases"/>
    <property type="match status" value="1"/>
</dbReference>
<dbReference type="InterPro" id="IPR000073">
    <property type="entry name" value="AB_hydrolase_1"/>
</dbReference>
<dbReference type="PANTHER" id="PTHR43798:SF33">
    <property type="entry name" value="HYDROLASE, PUTATIVE (AFU_ORTHOLOGUE AFUA_2G14860)-RELATED"/>
    <property type="match status" value="1"/>
</dbReference>
<dbReference type="Pfam" id="PF00561">
    <property type="entry name" value="Abhydrolase_1"/>
    <property type="match status" value="1"/>
</dbReference>
<keyword evidence="1" id="KW-0732">Signal</keyword>
<dbReference type="GO" id="GO:0016020">
    <property type="term" value="C:membrane"/>
    <property type="evidence" value="ECO:0007669"/>
    <property type="project" value="TreeGrafter"/>
</dbReference>
<reference evidence="3 4" key="1">
    <citation type="submission" date="2018-06" db="EMBL/GenBank/DDBJ databases">
        <title>Genomic Encyclopedia of Type Strains, Phase IV (KMG-IV): sequencing the most valuable type-strain genomes for metagenomic binning, comparative biology and taxonomic classification.</title>
        <authorList>
            <person name="Goeker M."/>
        </authorList>
    </citation>
    <scope>NUCLEOTIDE SEQUENCE [LARGE SCALE GENOMIC DNA]</scope>
    <source>
        <strain evidence="3 4">DSM 26720</strain>
    </source>
</reference>